<reference evidence="2 3" key="1">
    <citation type="journal article" date="2019" name="Nat. Ecol. Evol.">
        <title>Megaphylogeny resolves global patterns of mushroom evolution.</title>
        <authorList>
            <person name="Varga T."/>
            <person name="Krizsan K."/>
            <person name="Foldi C."/>
            <person name="Dima B."/>
            <person name="Sanchez-Garcia M."/>
            <person name="Sanchez-Ramirez S."/>
            <person name="Szollosi G.J."/>
            <person name="Szarkandi J.G."/>
            <person name="Papp V."/>
            <person name="Albert L."/>
            <person name="Andreopoulos W."/>
            <person name="Angelini C."/>
            <person name="Antonin V."/>
            <person name="Barry K.W."/>
            <person name="Bougher N.L."/>
            <person name="Buchanan P."/>
            <person name="Buyck B."/>
            <person name="Bense V."/>
            <person name="Catcheside P."/>
            <person name="Chovatia M."/>
            <person name="Cooper J."/>
            <person name="Damon W."/>
            <person name="Desjardin D."/>
            <person name="Finy P."/>
            <person name="Geml J."/>
            <person name="Haridas S."/>
            <person name="Hughes K."/>
            <person name="Justo A."/>
            <person name="Karasinski D."/>
            <person name="Kautmanova I."/>
            <person name="Kiss B."/>
            <person name="Kocsube S."/>
            <person name="Kotiranta H."/>
            <person name="LaButti K.M."/>
            <person name="Lechner B.E."/>
            <person name="Liimatainen K."/>
            <person name="Lipzen A."/>
            <person name="Lukacs Z."/>
            <person name="Mihaltcheva S."/>
            <person name="Morgado L.N."/>
            <person name="Niskanen T."/>
            <person name="Noordeloos M.E."/>
            <person name="Ohm R.A."/>
            <person name="Ortiz-Santana B."/>
            <person name="Ovrebo C."/>
            <person name="Racz N."/>
            <person name="Riley R."/>
            <person name="Savchenko A."/>
            <person name="Shiryaev A."/>
            <person name="Soop K."/>
            <person name="Spirin V."/>
            <person name="Szebenyi C."/>
            <person name="Tomsovsky M."/>
            <person name="Tulloss R.E."/>
            <person name="Uehling J."/>
            <person name="Grigoriev I.V."/>
            <person name="Vagvolgyi C."/>
            <person name="Papp T."/>
            <person name="Martin F.M."/>
            <person name="Miettinen O."/>
            <person name="Hibbett D.S."/>
            <person name="Nagy L.G."/>
        </authorList>
    </citation>
    <scope>NUCLEOTIDE SEQUENCE [LARGE SCALE GENOMIC DNA]</scope>
    <source>
        <strain evidence="2 3">CBS 309.79</strain>
    </source>
</reference>
<dbReference type="OrthoDB" id="5208229at2759"/>
<feature type="region of interest" description="Disordered" evidence="1">
    <location>
        <begin position="21"/>
        <end position="40"/>
    </location>
</feature>
<name>A0A5C3QVV7_9AGAR</name>
<dbReference type="SUPFAM" id="SSF54427">
    <property type="entry name" value="NTF2-like"/>
    <property type="match status" value="1"/>
</dbReference>
<evidence type="ECO:0000313" key="3">
    <source>
        <dbReference type="Proteomes" id="UP000305067"/>
    </source>
</evidence>
<evidence type="ECO:0000256" key="1">
    <source>
        <dbReference type="SAM" id="MobiDB-lite"/>
    </source>
</evidence>
<gene>
    <name evidence="2" type="ORF">BDV98DRAFT_562606</name>
</gene>
<keyword evidence="3" id="KW-1185">Reference proteome</keyword>
<feature type="compositionally biased region" description="Basic and acidic residues" evidence="1">
    <location>
        <begin position="25"/>
        <end position="40"/>
    </location>
</feature>
<dbReference type="AlphaFoldDB" id="A0A5C3QVV7"/>
<dbReference type="InterPro" id="IPR032710">
    <property type="entry name" value="NTF2-like_dom_sf"/>
</dbReference>
<evidence type="ECO:0000313" key="2">
    <source>
        <dbReference type="EMBL" id="TFL04651.1"/>
    </source>
</evidence>
<organism evidence="2 3">
    <name type="scientific">Pterulicium gracile</name>
    <dbReference type="NCBI Taxonomy" id="1884261"/>
    <lineage>
        <taxon>Eukaryota</taxon>
        <taxon>Fungi</taxon>
        <taxon>Dikarya</taxon>
        <taxon>Basidiomycota</taxon>
        <taxon>Agaricomycotina</taxon>
        <taxon>Agaricomycetes</taxon>
        <taxon>Agaricomycetidae</taxon>
        <taxon>Agaricales</taxon>
        <taxon>Pleurotineae</taxon>
        <taxon>Pterulaceae</taxon>
        <taxon>Pterulicium</taxon>
    </lineage>
</organism>
<dbReference type="Proteomes" id="UP000305067">
    <property type="component" value="Unassembled WGS sequence"/>
</dbReference>
<protein>
    <recommendedName>
        <fullName evidence="4">SnoaL-like domain-containing protein</fullName>
    </recommendedName>
</protein>
<dbReference type="EMBL" id="ML178818">
    <property type="protein sequence ID" value="TFL04651.1"/>
    <property type="molecule type" value="Genomic_DNA"/>
</dbReference>
<accession>A0A5C3QVV7</accession>
<sequence length="239" mass="26865">MAQETMSARISSRVGQRPQLGTRIPVREARQHKSTHNETEDHRLSRIHLRVLLILQSSPNNLIAMSEVGYTQLQWLVDRAHIEDTLVQLFWSLDRQDWDLERAILNPEGVSFDASTLVGPRPNFGKVISVEDHIKGDVQLSSCLDTNHNAISLMRHNLPLPGSQVARPEEAATELNVTTHITNKSAKDGELVAYGGYYNVLLKRSPAEENANPWKVTTLKLNKMWLDGNYKALFPSGGQ</sequence>
<dbReference type="Gene3D" id="3.10.450.50">
    <property type="match status" value="1"/>
</dbReference>
<evidence type="ECO:0008006" key="4">
    <source>
        <dbReference type="Google" id="ProtNLM"/>
    </source>
</evidence>
<proteinExistence type="predicted"/>